<reference evidence="7" key="1">
    <citation type="submission" date="2015-11" db="EMBL/GenBank/DDBJ databases">
        <title>De novo transcriptome assembly of four potential Pierce s Disease insect vectors from Arizona vineyards.</title>
        <authorList>
            <person name="Tassone E.E."/>
        </authorList>
    </citation>
    <scope>NUCLEOTIDE SEQUENCE</scope>
</reference>
<dbReference type="HAMAP" id="MF_03069">
    <property type="entry name" value="Kintoun"/>
    <property type="match status" value="1"/>
</dbReference>
<comment type="subcellular location">
    <subcellularLocation>
        <location evidence="3">Cytoplasm</location>
    </subcellularLocation>
    <subcellularLocation>
        <location evidence="2">Dynein axonemal particle</location>
    </subcellularLocation>
</comment>
<feature type="compositionally biased region" description="Basic residues" evidence="4">
    <location>
        <begin position="716"/>
        <end position="731"/>
    </location>
</feature>
<feature type="region of interest" description="Disordered" evidence="4">
    <location>
        <begin position="767"/>
        <end position="828"/>
    </location>
</feature>
<gene>
    <name evidence="7" type="ORF">g.22378</name>
</gene>
<dbReference type="InterPro" id="IPR034727">
    <property type="entry name" value="Kintoun"/>
</dbReference>
<feature type="domain" description="PIH1 N-terminal" evidence="5">
    <location>
        <begin position="42"/>
        <end position="203"/>
    </location>
</feature>
<sequence length="828" mass="93799">MESFNKQKWEDLNLSRDEVKTLGEALQKEEFRSLLLEYVKEISDPENRKQYEKDITELENERGIDIKFVHPSAGYVIKTSVNGVRKAFINICSNTNVGTPSSNPDTSGGQHGLRWSIPYCLAPPREDLDKKNSTCTVFDVIFHPDTLHMTQSNAAFRKLVNDTALGAVEESFHVSLDKINLKFPKMQFKGMKHATVIRKKIQNFQPTEVTDIPNYPYPSAKEDNTLQVSQTSERSQCDISNNDATYATPKYCIKYRNNIDMQDYTNDPMSKMSITIPNELVVGIDLPLLKHASDASVDVSENLINLISENPAKYKLKLKLPYAVDSSKGTAKFDISKKLLIITLPVIRQKMHLNVDASREDSGVECDNYGRNNSISSDDEAENNPLVNKSVPNADNVLLEKRTESCGSDNKFLQPNLHYLLPNFIFQQLKNILSFTLQVPNVNPASVKYCNLNDSHGVHISFQSVGAGYFAINYAMCILLPQNTIEDEPIKIEVWDNNVIVTLILNCNTCFECYVGIDENNLEKIRLLAQETLNHGDLEKELELKEKCTINDSDNCNNFNQKRSAERKQAELVRPTDKNQADNESDQFNTARYSSQESDENQDSSEGNNAQNEEDTDDFFEEGKYNSESASSFDESTSSPHHKPIKSRTMSESSHGELRQSKKRGILKIGRSLSESSVDDYASWSPEKLEKNKKTVRFSEVISKQTFRMNSSILGQRKKNQRKMRNKKRAQERRLSESGNDSEGESDVPFIKGNNFDKKEIDVWLKEADSSSCDVSEVSEVSDISESDDGHKEDVKPIPCSSKRNHKRRGKKSARKHAATAKLQFMDN</sequence>
<feature type="compositionally biased region" description="Basic residues" evidence="4">
    <location>
        <begin position="803"/>
        <end position="819"/>
    </location>
</feature>
<feature type="compositionally biased region" description="Basic and acidic residues" evidence="4">
    <location>
        <begin position="563"/>
        <end position="581"/>
    </location>
</feature>
<dbReference type="AlphaFoldDB" id="A0A1B6M9F1"/>
<evidence type="ECO:0000256" key="2">
    <source>
        <dbReference type="ARBA" id="ARBA00024190"/>
    </source>
</evidence>
<dbReference type="InterPro" id="IPR041442">
    <property type="entry name" value="PIH1D1/2/3_CS-like"/>
</dbReference>
<protein>
    <recommendedName>
        <fullName evidence="3">Protein kintoun</fullName>
    </recommendedName>
    <alternativeName>
        <fullName evidence="3">Dynein assembly factor 2, axonemal homolog</fullName>
    </alternativeName>
</protein>
<evidence type="ECO:0000256" key="3">
    <source>
        <dbReference type="HAMAP-Rule" id="MF_03069"/>
    </source>
</evidence>
<name>A0A1B6M9F1_9HEMI</name>
<proteinExistence type="inferred from homology"/>
<feature type="region of interest" description="Disordered" evidence="4">
    <location>
        <begin position="361"/>
        <end position="387"/>
    </location>
</feature>
<feature type="region of interest" description="Disordered" evidence="4">
    <location>
        <begin position="559"/>
        <end position="695"/>
    </location>
</feature>
<organism evidence="7">
    <name type="scientific">Graphocephala atropunctata</name>
    <dbReference type="NCBI Taxonomy" id="36148"/>
    <lineage>
        <taxon>Eukaryota</taxon>
        <taxon>Metazoa</taxon>
        <taxon>Ecdysozoa</taxon>
        <taxon>Arthropoda</taxon>
        <taxon>Hexapoda</taxon>
        <taxon>Insecta</taxon>
        <taxon>Pterygota</taxon>
        <taxon>Neoptera</taxon>
        <taxon>Paraneoptera</taxon>
        <taxon>Hemiptera</taxon>
        <taxon>Auchenorrhyncha</taxon>
        <taxon>Membracoidea</taxon>
        <taxon>Cicadellidae</taxon>
        <taxon>Cicadellinae</taxon>
        <taxon>Cicadellini</taxon>
        <taxon>Graphocephala</taxon>
    </lineage>
</organism>
<dbReference type="InterPro" id="IPR012981">
    <property type="entry name" value="PIH1_N"/>
</dbReference>
<feature type="compositionally biased region" description="Low complexity" evidence="4">
    <location>
        <begin position="627"/>
        <end position="639"/>
    </location>
</feature>
<dbReference type="GO" id="GO:0060285">
    <property type="term" value="P:cilium-dependent cell motility"/>
    <property type="evidence" value="ECO:0007669"/>
    <property type="project" value="UniProtKB-UniRule"/>
</dbReference>
<dbReference type="InterPro" id="IPR050734">
    <property type="entry name" value="PIH1/Kintoun_subfamily"/>
</dbReference>
<dbReference type="PANTHER" id="PTHR22997:SF3">
    <property type="entry name" value="PROTEIN KINTOUN"/>
    <property type="match status" value="1"/>
</dbReference>
<dbReference type="Pfam" id="PF18201">
    <property type="entry name" value="PIH1_CS"/>
    <property type="match status" value="1"/>
</dbReference>
<evidence type="ECO:0000259" key="6">
    <source>
        <dbReference type="Pfam" id="PF18201"/>
    </source>
</evidence>
<evidence type="ECO:0000259" key="5">
    <source>
        <dbReference type="Pfam" id="PF08190"/>
    </source>
</evidence>
<dbReference type="Pfam" id="PF08190">
    <property type="entry name" value="PIH1"/>
    <property type="match status" value="1"/>
</dbReference>
<dbReference type="PANTHER" id="PTHR22997">
    <property type="entry name" value="PIH1 DOMAIN-CONTAINING PROTEIN 1"/>
    <property type="match status" value="1"/>
</dbReference>
<feature type="domain" description="PIH1D1/2/3 CS-like" evidence="6">
    <location>
        <begin position="246"/>
        <end position="347"/>
    </location>
</feature>
<feature type="compositionally biased region" description="Low complexity" evidence="4">
    <location>
        <begin position="770"/>
        <end position="784"/>
    </location>
</feature>
<dbReference type="GO" id="GO:0070286">
    <property type="term" value="P:axonemal dynein complex assembly"/>
    <property type="evidence" value="ECO:0007669"/>
    <property type="project" value="UniProtKB-UniRule"/>
</dbReference>
<comment type="function">
    <text evidence="3">Required for cytoplasmic pre-assembly of axonemal dyneins, thereby playing a central role in motility in cilia and flagella. Involved in pre-assembly of dynein arm complexes in the cytoplasm before intraflagellar transport loads them for the ciliary compartment.</text>
</comment>
<feature type="region of interest" description="Disordered" evidence="4">
    <location>
        <begin position="707"/>
        <end position="753"/>
    </location>
</feature>
<comment type="similarity">
    <text evidence="3">Belongs to the PIH1 family. Kintoun subfamily.</text>
</comment>
<evidence type="ECO:0000313" key="7">
    <source>
        <dbReference type="EMBL" id="JAT32547.1"/>
    </source>
</evidence>
<accession>A0A1B6M9F1</accession>
<evidence type="ECO:0000256" key="4">
    <source>
        <dbReference type="SAM" id="MobiDB-lite"/>
    </source>
</evidence>
<keyword evidence="1 3" id="KW-0963">Cytoplasm</keyword>
<dbReference type="GO" id="GO:0120293">
    <property type="term" value="C:dynein axonemal particle"/>
    <property type="evidence" value="ECO:0007669"/>
    <property type="project" value="UniProtKB-SubCell"/>
</dbReference>
<dbReference type="EMBL" id="GEBQ01007430">
    <property type="protein sequence ID" value="JAT32547.1"/>
    <property type="molecule type" value="Transcribed_RNA"/>
</dbReference>
<evidence type="ECO:0000256" key="1">
    <source>
        <dbReference type="ARBA" id="ARBA00022490"/>
    </source>
</evidence>